<dbReference type="InterPro" id="IPR034032">
    <property type="entry name" value="Zn_MMP-like_bac"/>
</dbReference>
<gene>
    <name evidence="2" type="ORF">VTAP4600_A1100</name>
</gene>
<dbReference type="AlphaFoldDB" id="A0A2N8ZB04"/>
<dbReference type="EMBL" id="LT960611">
    <property type="protein sequence ID" value="SON49079.1"/>
    <property type="molecule type" value="Genomic_DNA"/>
</dbReference>
<dbReference type="GO" id="GO:0008237">
    <property type="term" value="F:metallopeptidase activity"/>
    <property type="evidence" value="ECO:0007669"/>
    <property type="project" value="InterPro"/>
</dbReference>
<dbReference type="Gene3D" id="3.40.390.10">
    <property type="entry name" value="Collagenase (Catalytic Domain)"/>
    <property type="match status" value="1"/>
</dbReference>
<feature type="domain" description="EcxA zinc-binding" evidence="1">
    <location>
        <begin position="603"/>
        <end position="680"/>
    </location>
</feature>
<dbReference type="RefSeq" id="WP_102521807.1">
    <property type="nucleotide sequence ID" value="NZ_LT960611.1"/>
</dbReference>
<dbReference type="CDD" id="cd04276">
    <property type="entry name" value="ZnMc_MMP_like_2"/>
    <property type="match status" value="1"/>
</dbReference>
<dbReference type="Pfam" id="PF16313">
    <property type="entry name" value="DUF4953"/>
    <property type="match status" value="1"/>
</dbReference>
<dbReference type="PANTHER" id="PTHR38478">
    <property type="entry name" value="PEPTIDASE M1A AND M12B"/>
    <property type="match status" value="1"/>
</dbReference>
<evidence type="ECO:0000259" key="1">
    <source>
        <dbReference type="Pfam" id="PF16313"/>
    </source>
</evidence>
<dbReference type="PROSITE" id="PS51257">
    <property type="entry name" value="PROKAR_LIPOPROTEIN"/>
    <property type="match status" value="1"/>
</dbReference>
<dbReference type="InterPro" id="IPR024079">
    <property type="entry name" value="MetalloPept_cat_dom_sf"/>
</dbReference>
<organism evidence="2 3">
    <name type="scientific">Vibrio tapetis subsp. tapetis</name>
    <dbReference type="NCBI Taxonomy" id="1671868"/>
    <lineage>
        <taxon>Bacteria</taxon>
        <taxon>Pseudomonadati</taxon>
        <taxon>Pseudomonadota</taxon>
        <taxon>Gammaproteobacteria</taxon>
        <taxon>Vibrionales</taxon>
        <taxon>Vibrionaceae</taxon>
        <taxon>Vibrio</taxon>
    </lineage>
</organism>
<proteinExistence type="predicted"/>
<dbReference type="OrthoDB" id="9776599at2"/>
<evidence type="ECO:0000313" key="2">
    <source>
        <dbReference type="EMBL" id="SON49079.1"/>
    </source>
</evidence>
<dbReference type="Proteomes" id="UP000235828">
    <property type="component" value="Chromosome A"/>
</dbReference>
<dbReference type="KEGG" id="vta:A1100"/>
<name>A0A2N8ZB04_9VIBR</name>
<keyword evidence="3" id="KW-1185">Reference proteome</keyword>
<evidence type="ECO:0000313" key="3">
    <source>
        <dbReference type="Proteomes" id="UP000235828"/>
    </source>
</evidence>
<dbReference type="InterPro" id="IPR032534">
    <property type="entry name" value="EcxA_zinc-bd"/>
</dbReference>
<protein>
    <submittedName>
        <fullName evidence="2">MoxR-like ATPase</fullName>
    </submittedName>
</protein>
<dbReference type="PANTHER" id="PTHR38478:SF1">
    <property type="entry name" value="ZINC DEPENDENT METALLOPROTEASE DOMAIN LIPOPROTEIN"/>
    <property type="match status" value="1"/>
</dbReference>
<accession>A0A2N8ZB04</accession>
<sequence>MKYNKIALASVIGGILSGCGADDQAYDMATKPANLVSKSQFKTDQVYLYMPSMARAPKYAVSMAPFMQGQEKLVTLSFEGGLTSDDKGGLKVTMISPDIISQDEIDQGKLGRWIEDQDSARPVLTIPGLFVDYQCKEDSYGDCTNVEEKVDENEVSWQARKFFLPDFADVQVHERSWNDLFTHADGCIKTSGGARLATDQNSNWKGYEVNVDGVINFEIEQDYQVTNSWDCMINALSQSNFDMSTLTFTVSQFYSLVPLDLVRSPSPAKTGQPRVEGAYEPIVYMRGDEDTFGFFSNTRGRPDPSYVDGQFDQNFDYLHRFNPNLDSIVYHLSDSFDLNEETRFFKQVTKDVVEKLNPQLAKVGVPTIILEEPSGKQSGDLRYNVINLIDEPLDNGLAGYGPSAVNPITGEIVHAHVNQYSGVLRSISDWLWDRIALDYNKGRVTPVESLVTTNIPATNTSTSGGTIELDPNASQIDDSGVNAERLNNLPVANETLQHVIEAFNEQMRYTDEDVTIEKMSAITELEKRMWAENNMYPVSAMRGGTTIKSLPTTIGGRQLDMQAPELWKDEVVGGKLKSWSELTEKKQEELSLLIVGVFYAKTLVHELGHNLGLRHNFKGSNDSTNYFKDSELAEHGLKTVPGYSSIMDYNPSLLNALPVFGPYDLAALRFGYKREVETTHKFKASSDLPSHEFTSVKQYDDTICAEVLDGYTRPSDLVYDGVVNALESIFEKDRKDSSVDTESNLRVFSYCTDGNVSLNEDCNRHDEGRNRDEIMAFKLETYDDLYYKRSMRGMKENFSESTISSYANRRINDFMDWRNSIHDFQRWKEFMPSSFQDDGYRIFVSKIDPYCSNEANKTEITYELYCGSPKAVESARDKLVDILITPDHHCELVDSSNNYSYQKLATVIDEWNYRNFFPINHVPQSCFDATVVEALNTVGLTVKGEIGRYLNSGSAPRPAPVNNYSNYIDYVGHWADKLAAAVALVDRVGHRNTTSRSTVALLDLPDVSITSSGGRVIDVKKYLLDTLILGTEDYSKMFKDSAGNYQAAKGDFNGITWEDKIEIMPYYGSYSIRNHFNIPRFQQVPLTKAILVAMVTHSAGNMVDQRDETFSRMITIRSDYPSASGVRSYKRKNGRTYYAAEENQYAWGMIEFTNEFEALQSAEANSIDLTTIPLNSIALADYQDADKKLKLTKLYNYQLSSLENLPVYNLVRDLDLDLTTH</sequence>
<dbReference type="SUPFAM" id="SSF55486">
    <property type="entry name" value="Metalloproteases ('zincins'), catalytic domain"/>
    <property type="match status" value="1"/>
</dbReference>
<reference evidence="2 3" key="1">
    <citation type="submission" date="2017-10" db="EMBL/GenBank/DDBJ databases">
        <authorList>
            <person name="Banno H."/>
            <person name="Chua N.-H."/>
        </authorList>
    </citation>
    <scope>NUCLEOTIDE SEQUENCE [LARGE SCALE GENOMIC DNA]</scope>
    <source>
        <strain evidence="2">Vibrio tapetis CECT4600</strain>
    </source>
</reference>